<dbReference type="CDD" id="cd01990">
    <property type="entry name" value="LarE-like"/>
    <property type="match status" value="1"/>
</dbReference>
<protein>
    <recommendedName>
        <fullName evidence="1">NAD/GMP synthase domain-containing protein</fullName>
    </recommendedName>
</protein>
<dbReference type="InterPro" id="IPR052188">
    <property type="entry name" value="Ni-pincer_cofactor_biosynth"/>
</dbReference>
<evidence type="ECO:0000313" key="3">
    <source>
        <dbReference type="Proteomes" id="UP000823201"/>
    </source>
</evidence>
<dbReference type="InterPro" id="IPR022310">
    <property type="entry name" value="NAD/GMP_synthase"/>
</dbReference>
<dbReference type="RefSeq" id="WP_205006655.1">
    <property type="nucleotide sequence ID" value="NZ_CBCRXA010000018.1"/>
</dbReference>
<organism evidence="2 3">
    <name type="scientific">Sporolactobacillus spathodeae</name>
    <dbReference type="NCBI Taxonomy" id="1465502"/>
    <lineage>
        <taxon>Bacteria</taxon>
        <taxon>Bacillati</taxon>
        <taxon>Bacillota</taxon>
        <taxon>Bacilli</taxon>
        <taxon>Bacillales</taxon>
        <taxon>Sporolactobacillaceae</taxon>
        <taxon>Sporolactobacillus</taxon>
    </lineage>
</organism>
<dbReference type="InterPro" id="IPR005232">
    <property type="entry name" value="LarE"/>
</dbReference>
<dbReference type="PANTHER" id="PTHR43169">
    <property type="entry name" value="EXSB FAMILY PROTEIN"/>
    <property type="match status" value="1"/>
</dbReference>
<dbReference type="Proteomes" id="UP000823201">
    <property type="component" value="Unassembled WGS sequence"/>
</dbReference>
<evidence type="ECO:0000313" key="2">
    <source>
        <dbReference type="EMBL" id="MBM7658113.1"/>
    </source>
</evidence>
<comment type="caution">
    <text evidence="2">The sequence shown here is derived from an EMBL/GenBank/DDBJ whole genome shotgun (WGS) entry which is preliminary data.</text>
</comment>
<keyword evidence="3" id="KW-1185">Reference proteome</keyword>
<reference evidence="2 3" key="1">
    <citation type="submission" date="2021-01" db="EMBL/GenBank/DDBJ databases">
        <title>Genomic Encyclopedia of Type Strains, Phase IV (KMG-IV): sequencing the most valuable type-strain genomes for metagenomic binning, comparative biology and taxonomic classification.</title>
        <authorList>
            <person name="Goeker M."/>
        </authorList>
    </citation>
    <scope>NUCLEOTIDE SEQUENCE [LARGE SCALE GENOMIC DNA]</scope>
    <source>
        <strain evidence="2 3">DSM 100968</strain>
    </source>
</reference>
<proteinExistence type="predicted"/>
<accession>A0ABS2Q8K0</accession>
<dbReference type="NCBIfam" id="TIGR00268">
    <property type="entry name" value="ATP-dependent sacrificial sulfur transferase LarE"/>
    <property type="match status" value="1"/>
</dbReference>
<dbReference type="SUPFAM" id="SSF52402">
    <property type="entry name" value="Adenine nucleotide alpha hydrolases-like"/>
    <property type="match status" value="1"/>
</dbReference>
<dbReference type="PIRSF" id="PIRSF006661">
    <property type="entry name" value="PP-lp_UCP006661"/>
    <property type="match status" value="1"/>
</dbReference>
<name>A0ABS2Q8K0_9BACL</name>
<gene>
    <name evidence="2" type="ORF">JOC27_001566</name>
</gene>
<dbReference type="InterPro" id="IPR014729">
    <property type="entry name" value="Rossmann-like_a/b/a_fold"/>
</dbReference>
<sequence length="286" mass="31682">MEPLLSEKLARLQALMRGYQKIAVAFSGGVDSTLLLKIAQEELGDNTLAVTIESPTMPPQDLADVRDFLTQNHMQHTIIPLDQLETPSFRHNSSMRCYVCKSIEFTAIARAAKVYGITTLAAGINADDPADYRPGLKALAEIGVVRPLQDAGLTKADVRALAKHYGLKSWDKPASSCLASRIPYGERITREKLQKISAGEQVLRHLGLKNLRVRCHHGNIARIEVSPTERSLFFNTRIMDEVAAAFRKIGFSYTALDLSGYRSGSLNETLDDETKNKVKMRINGSR</sequence>
<dbReference type="PANTHER" id="PTHR43169:SF2">
    <property type="entry name" value="NAD_GMP SYNTHASE DOMAIN-CONTAINING PROTEIN"/>
    <property type="match status" value="1"/>
</dbReference>
<dbReference type="Pfam" id="PF02540">
    <property type="entry name" value="NAD_synthase"/>
    <property type="match status" value="1"/>
</dbReference>
<feature type="domain" description="NAD/GMP synthase" evidence="1">
    <location>
        <begin position="17"/>
        <end position="85"/>
    </location>
</feature>
<dbReference type="Gene3D" id="3.40.50.620">
    <property type="entry name" value="HUPs"/>
    <property type="match status" value="1"/>
</dbReference>
<dbReference type="EMBL" id="JAFBEV010000012">
    <property type="protein sequence ID" value="MBM7658113.1"/>
    <property type="molecule type" value="Genomic_DNA"/>
</dbReference>
<evidence type="ECO:0000259" key="1">
    <source>
        <dbReference type="Pfam" id="PF02540"/>
    </source>
</evidence>